<dbReference type="PANTHER" id="PTHR43362">
    <property type="entry name" value="MANNITOL DEHYDROGENASE DSF1-RELATED"/>
    <property type="match status" value="1"/>
</dbReference>
<evidence type="ECO:0000313" key="5">
    <source>
        <dbReference type="Proteomes" id="UP000184520"/>
    </source>
</evidence>
<accession>A0A1M5F7M3</accession>
<dbReference type="InterPro" id="IPR008927">
    <property type="entry name" value="6-PGluconate_DH-like_C_sf"/>
</dbReference>
<dbReference type="Gene3D" id="3.40.50.720">
    <property type="entry name" value="NAD(P)-binding Rossmann-like Domain"/>
    <property type="match status" value="1"/>
</dbReference>
<dbReference type="Gene3D" id="1.10.1040.10">
    <property type="entry name" value="N-(1-d-carboxylethyl)-l-norvaline Dehydrogenase, domain 2"/>
    <property type="match status" value="1"/>
</dbReference>
<evidence type="ECO:0000256" key="1">
    <source>
        <dbReference type="ARBA" id="ARBA00023002"/>
    </source>
</evidence>
<reference evidence="5" key="1">
    <citation type="submission" date="2016-11" db="EMBL/GenBank/DDBJ databases">
        <authorList>
            <person name="Varghese N."/>
            <person name="Submissions S."/>
        </authorList>
    </citation>
    <scope>NUCLEOTIDE SEQUENCE [LARGE SCALE GENOMIC DNA]</scope>
    <source>
        <strain evidence="5">CGMCC 1.8995</strain>
    </source>
</reference>
<organism evidence="4 5">
    <name type="scientific">Marisediminitalea aggregata</name>
    <dbReference type="NCBI Taxonomy" id="634436"/>
    <lineage>
        <taxon>Bacteria</taxon>
        <taxon>Pseudomonadati</taxon>
        <taxon>Pseudomonadota</taxon>
        <taxon>Gammaproteobacteria</taxon>
        <taxon>Alteromonadales</taxon>
        <taxon>Alteromonadaceae</taxon>
        <taxon>Marisediminitalea</taxon>
    </lineage>
</organism>
<dbReference type="InterPro" id="IPR050988">
    <property type="entry name" value="Mannitol_DH/Oxidoreductase"/>
</dbReference>
<dbReference type="SUPFAM" id="SSF51735">
    <property type="entry name" value="NAD(P)-binding Rossmann-fold domains"/>
    <property type="match status" value="1"/>
</dbReference>
<dbReference type="STRING" id="634436.SAMN05216361_0697"/>
<dbReference type="Pfam" id="PF01232">
    <property type="entry name" value="Mannitol_dh"/>
    <property type="match status" value="1"/>
</dbReference>
<proteinExistence type="predicted"/>
<dbReference type="InterPro" id="IPR000669">
    <property type="entry name" value="Mannitol_DH"/>
</dbReference>
<dbReference type="OrthoDB" id="271711at2"/>
<dbReference type="EMBL" id="FQWD01000001">
    <property type="protein sequence ID" value="SHF87102.1"/>
    <property type="molecule type" value="Genomic_DNA"/>
</dbReference>
<evidence type="ECO:0000259" key="2">
    <source>
        <dbReference type="Pfam" id="PF01232"/>
    </source>
</evidence>
<dbReference type="AlphaFoldDB" id="A0A1M5F7M3"/>
<dbReference type="Proteomes" id="UP000184520">
    <property type="component" value="Unassembled WGS sequence"/>
</dbReference>
<name>A0A1M5F7M3_9ALTE</name>
<gene>
    <name evidence="4" type="ORF">SAMN05216361_0697</name>
</gene>
<dbReference type="InterPro" id="IPR036291">
    <property type="entry name" value="NAD(P)-bd_dom_sf"/>
</dbReference>
<dbReference type="GO" id="GO:0016616">
    <property type="term" value="F:oxidoreductase activity, acting on the CH-OH group of donors, NAD or NADP as acceptor"/>
    <property type="evidence" value="ECO:0007669"/>
    <property type="project" value="TreeGrafter"/>
</dbReference>
<dbReference type="PANTHER" id="PTHR43362:SF1">
    <property type="entry name" value="MANNITOL DEHYDROGENASE 2-RELATED"/>
    <property type="match status" value="1"/>
</dbReference>
<protein>
    <submittedName>
        <fullName evidence="4">Fructuronate reductase</fullName>
    </submittedName>
</protein>
<sequence length="488" mass="53775">MTTPLTEQSLAGLPADIKKPGYVRAERTRGIVHIGPGAFHRAHQAVYTDMAMAHGGNWRITGVSMRSATLKRKLAEQDNLYSLVVLDNEPYVQVIGAFDEVLVLDEDRDAILAALTDANTHIISLTITEKGYCLTSSGELDTSHPDIINDLVNPDQPVSAVGLIVCALKERYESGVADMTVISCDNLADNGKKLEKAVYQFAQKLDPAMADWIKANICFPCTMVDSITPATDEALIELAAEKLGVSDAWPIQREAFTQWVVEDTFSGPRPAWDKVGVTFTDDVAAFENAKLRILNGTHSTLAYVGTLAGKETVFEAISDDTLHTFIRKLLTSEIMPSIDAEGVMDLASYADDIVRRYQNRHIRHLLSQIAWDGSQKLPFRILNTVRDNYKKGNPVSLLCVPIAAWILFIAKRHNDQEQLVDPLADTLLDLAAQHKGSVTDLANAVLNLTQVFDELTVNNNFKQTVLKHVEQLAALNNENIADTLETLL</sequence>
<dbReference type="PRINTS" id="PR00084">
    <property type="entry name" value="MTLDHDRGNASE"/>
</dbReference>
<feature type="domain" description="Mannitol dehydrogenase N-terminal" evidence="2">
    <location>
        <begin position="30"/>
        <end position="274"/>
    </location>
</feature>
<keyword evidence="1" id="KW-0560">Oxidoreductase</keyword>
<dbReference type="SUPFAM" id="SSF48179">
    <property type="entry name" value="6-phosphogluconate dehydrogenase C-terminal domain-like"/>
    <property type="match status" value="1"/>
</dbReference>
<feature type="domain" description="Mannitol dehydrogenase C-terminal" evidence="3">
    <location>
        <begin position="282"/>
        <end position="472"/>
    </location>
</feature>
<dbReference type="InterPro" id="IPR013118">
    <property type="entry name" value="Mannitol_DH_C"/>
</dbReference>
<evidence type="ECO:0000313" key="4">
    <source>
        <dbReference type="EMBL" id="SHF87102.1"/>
    </source>
</evidence>
<evidence type="ECO:0000259" key="3">
    <source>
        <dbReference type="Pfam" id="PF08125"/>
    </source>
</evidence>
<dbReference type="Pfam" id="PF08125">
    <property type="entry name" value="Mannitol_dh_C"/>
    <property type="match status" value="1"/>
</dbReference>
<dbReference type="RefSeq" id="WP_073317796.1">
    <property type="nucleotide sequence ID" value="NZ_FQWD01000001.1"/>
</dbReference>
<dbReference type="InterPro" id="IPR013131">
    <property type="entry name" value="Mannitol_DH_N"/>
</dbReference>
<dbReference type="InterPro" id="IPR013328">
    <property type="entry name" value="6PGD_dom2"/>
</dbReference>
<keyword evidence="5" id="KW-1185">Reference proteome</keyword>